<proteinExistence type="inferred from homology"/>
<keyword evidence="5" id="KW-0812">Transmembrane</keyword>
<evidence type="ECO:0000256" key="8">
    <source>
        <dbReference type="SAM" id="SignalP"/>
    </source>
</evidence>
<sequence length="470" mass="50142">MKGFIVFIAGKRFLTAALLSATVLTSTPSMAETIFGAMAKAYERNSTVNADRAGVRVTDEGVAVAKSAYRPTISGNASLQSTWTKLDEATGLSGRRSGRSDTGTFGISVNQLLFDGFTTKNNVASAKTQVLAARENLRNSEQNTLFQAAQAFMDVYLTRQIVILRQKNLEFLDEQLRAARARFDVGEGTRTDVAQAEASKASAIATLAAAKSDEKNAEAVYIQIVGAEPGRLTAASMASKSLPRSMDQAFSIAANNHPAILATQYAVDAAGYNVKAQEGQLLPQIGLVGSVTRDEIFSPGLSTTTTDSTQASAGIQMTIPIYSGGRTSALVRQSKETLGQRRIEVDVQRDAVRQAIANGYSTMESAKAQIVAQRSVVAAAELALNGVIEERKVGQRTTLDVLNAQADVLTGQVSLAQAERDSVVASYAVLLAVGRLNPGQIGLQVAEYRPEEHYDAVKDKWIGLRTPDGR</sequence>
<evidence type="ECO:0000256" key="6">
    <source>
        <dbReference type="ARBA" id="ARBA00023136"/>
    </source>
</evidence>
<dbReference type="GO" id="GO:0015562">
    <property type="term" value="F:efflux transmembrane transporter activity"/>
    <property type="evidence" value="ECO:0007669"/>
    <property type="project" value="InterPro"/>
</dbReference>
<dbReference type="InterPro" id="IPR010130">
    <property type="entry name" value="T1SS_OMP_TolC"/>
</dbReference>
<dbReference type="EMBL" id="QPJM01000002">
    <property type="protein sequence ID" value="RCW86481.1"/>
    <property type="molecule type" value="Genomic_DNA"/>
</dbReference>
<evidence type="ECO:0000256" key="2">
    <source>
        <dbReference type="ARBA" id="ARBA00007613"/>
    </source>
</evidence>
<keyword evidence="4" id="KW-1134">Transmembrane beta strand</keyword>
<reference evidence="9 10" key="1">
    <citation type="submission" date="2018-07" db="EMBL/GenBank/DDBJ databases">
        <title>Genomic Encyclopedia of Type Strains, Phase III (KMG-III): the genomes of soil and plant-associated and newly described type strains.</title>
        <authorList>
            <person name="Whitman W."/>
        </authorList>
    </citation>
    <scope>NUCLEOTIDE SEQUENCE [LARGE SCALE GENOMIC DNA]</scope>
    <source>
        <strain evidence="9 10">31-25a</strain>
    </source>
</reference>
<accession>A0A368Z246</accession>
<dbReference type="RefSeq" id="WP_114428956.1">
    <property type="nucleotide sequence ID" value="NZ_QPJM01000002.1"/>
</dbReference>
<evidence type="ECO:0000256" key="5">
    <source>
        <dbReference type="ARBA" id="ARBA00022692"/>
    </source>
</evidence>
<dbReference type="InterPro" id="IPR051906">
    <property type="entry name" value="TolC-like"/>
</dbReference>
<dbReference type="SUPFAM" id="SSF56954">
    <property type="entry name" value="Outer membrane efflux proteins (OEP)"/>
    <property type="match status" value="1"/>
</dbReference>
<comment type="subcellular location">
    <subcellularLocation>
        <location evidence="1">Cell outer membrane</location>
    </subcellularLocation>
</comment>
<keyword evidence="8" id="KW-0732">Signal</keyword>
<evidence type="ECO:0000256" key="4">
    <source>
        <dbReference type="ARBA" id="ARBA00022452"/>
    </source>
</evidence>
<keyword evidence="10" id="KW-1185">Reference proteome</keyword>
<dbReference type="PANTHER" id="PTHR30026">
    <property type="entry name" value="OUTER MEMBRANE PROTEIN TOLC"/>
    <property type="match status" value="1"/>
</dbReference>
<dbReference type="NCBIfam" id="TIGR01844">
    <property type="entry name" value="type_I_sec_TolC"/>
    <property type="match status" value="1"/>
</dbReference>
<dbReference type="GO" id="GO:0015288">
    <property type="term" value="F:porin activity"/>
    <property type="evidence" value="ECO:0007669"/>
    <property type="project" value="TreeGrafter"/>
</dbReference>
<dbReference type="GO" id="GO:1990281">
    <property type="term" value="C:efflux pump complex"/>
    <property type="evidence" value="ECO:0007669"/>
    <property type="project" value="TreeGrafter"/>
</dbReference>
<evidence type="ECO:0000256" key="7">
    <source>
        <dbReference type="ARBA" id="ARBA00023237"/>
    </source>
</evidence>
<keyword evidence="7" id="KW-0998">Cell outer membrane</keyword>
<keyword evidence="3" id="KW-0813">Transport</keyword>
<feature type="chain" id="PRO_5016663552" evidence="8">
    <location>
        <begin position="32"/>
        <end position="470"/>
    </location>
</feature>
<name>A0A368Z246_9HYPH</name>
<feature type="signal peptide" evidence="8">
    <location>
        <begin position="1"/>
        <end position="31"/>
    </location>
</feature>
<dbReference type="Pfam" id="PF02321">
    <property type="entry name" value="OEP"/>
    <property type="match status" value="2"/>
</dbReference>
<evidence type="ECO:0000256" key="1">
    <source>
        <dbReference type="ARBA" id="ARBA00004442"/>
    </source>
</evidence>
<dbReference type="PANTHER" id="PTHR30026:SF22">
    <property type="entry name" value="OUTER MEMBRANE EFFLUX PROTEIN"/>
    <property type="match status" value="1"/>
</dbReference>
<evidence type="ECO:0000256" key="3">
    <source>
        <dbReference type="ARBA" id="ARBA00022448"/>
    </source>
</evidence>
<evidence type="ECO:0000313" key="9">
    <source>
        <dbReference type="EMBL" id="RCW86481.1"/>
    </source>
</evidence>
<dbReference type="GO" id="GO:0009279">
    <property type="term" value="C:cell outer membrane"/>
    <property type="evidence" value="ECO:0007669"/>
    <property type="project" value="UniProtKB-SubCell"/>
</dbReference>
<dbReference type="Gene3D" id="1.20.1600.10">
    <property type="entry name" value="Outer membrane efflux proteins (OEP)"/>
    <property type="match status" value="1"/>
</dbReference>
<comment type="similarity">
    <text evidence="2">Belongs to the outer membrane factor (OMF) (TC 1.B.17) family.</text>
</comment>
<keyword evidence="6" id="KW-0472">Membrane</keyword>
<dbReference type="OrthoDB" id="9789368at2"/>
<evidence type="ECO:0000313" key="10">
    <source>
        <dbReference type="Proteomes" id="UP000253324"/>
    </source>
</evidence>
<organism evidence="9 10">
    <name type="scientific">Phyllobacterium bourgognense</name>
    <dbReference type="NCBI Taxonomy" id="314236"/>
    <lineage>
        <taxon>Bacteria</taxon>
        <taxon>Pseudomonadati</taxon>
        <taxon>Pseudomonadota</taxon>
        <taxon>Alphaproteobacteria</taxon>
        <taxon>Hyphomicrobiales</taxon>
        <taxon>Phyllobacteriaceae</taxon>
        <taxon>Phyllobacterium</taxon>
    </lineage>
</organism>
<comment type="caution">
    <text evidence="9">The sequence shown here is derived from an EMBL/GenBank/DDBJ whole genome shotgun (WGS) entry which is preliminary data.</text>
</comment>
<dbReference type="InterPro" id="IPR003423">
    <property type="entry name" value="OMP_efflux"/>
</dbReference>
<gene>
    <name evidence="9" type="ORF">C7476_102464</name>
</gene>
<dbReference type="AlphaFoldDB" id="A0A368Z246"/>
<protein>
    <submittedName>
        <fullName evidence="9">Outer membrane protein</fullName>
    </submittedName>
</protein>
<dbReference type="Proteomes" id="UP000253324">
    <property type="component" value="Unassembled WGS sequence"/>
</dbReference>